<dbReference type="InParanoid" id="A0A0V0QAS2"/>
<dbReference type="PANTHER" id="PTHR13370">
    <property type="entry name" value="RNA METHYLASE-RELATED"/>
    <property type="match status" value="1"/>
</dbReference>
<evidence type="ECO:0000256" key="2">
    <source>
        <dbReference type="ARBA" id="ARBA00022679"/>
    </source>
</evidence>
<dbReference type="GO" id="GO:0043527">
    <property type="term" value="C:tRNA methyltransferase complex"/>
    <property type="evidence" value="ECO:0007669"/>
    <property type="project" value="UniProtKB-ARBA"/>
</dbReference>
<dbReference type="SUPFAM" id="SSF53335">
    <property type="entry name" value="S-adenosyl-L-methionine-dependent methyltransferases"/>
    <property type="match status" value="1"/>
</dbReference>
<evidence type="ECO:0000313" key="6">
    <source>
        <dbReference type="Proteomes" id="UP000054937"/>
    </source>
</evidence>
<dbReference type="EMBL" id="LDAU01000214">
    <property type="protein sequence ID" value="KRW99340.1"/>
    <property type="molecule type" value="Genomic_DNA"/>
</dbReference>
<accession>A0A0V0QAS2</accession>
<dbReference type="GO" id="GO:0032259">
    <property type="term" value="P:methylation"/>
    <property type="evidence" value="ECO:0007669"/>
    <property type="project" value="UniProtKB-KW"/>
</dbReference>
<proteinExistence type="predicted"/>
<dbReference type="AlphaFoldDB" id="A0A0V0QAS2"/>
<dbReference type="InterPro" id="IPR029063">
    <property type="entry name" value="SAM-dependent_MTases_sf"/>
</dbReference>
<sequence>MNKPQNFKTYVCILKIIERHTDFPLCELKSLFQLKKIDMKKIFSKEINPENFPNQIHKIQSSLFKDYPLIKLYHDNEQQLKDICYRSVGVQHIFELISEGENYDQIYNDLDTKLDNYPQYFKNPEAKINIYIQGINKNISGEQIVNFGKQFFEKYKIQGNTILICQNIQYIIYSTFIGKPEIFNDDFKIFSTEVHTLNIDKAEHNKNVQKLNRLQQFLKNGGKIVPIKNDQGKYKKEQEDPSEEEKKKFEEELIQKLQQKSEKEKLHPKEQKKLEKMLRKREDLQELKKIADVPKEIEKLQEKIEDFQKNTLQKVFFGICKISSKNRTDRKTMFNYKFNLQDRAYLGPTSADYNLAFFMANQAQVEDGDMVFDPYVGTAGLLIPATYFGGFCYGTDIDSRVIHGYGVGRLNTQSQYVKDNLEKLKEFKPKIMINFEQYNLQKPEILRMDCFSTGFKSHGKFDAIITDPPYGIRATSRKSGKNQNIDEFEFISNENQDDQQELQQNKQQQQIKKSIQNDDQEESKDQIQNNEDKKNNQYDEHVSFQKDLKIRTVLTDLESQVKSLYNLAYNVLKPKGRLVYLLPVFRKQIEEIGHEKCIFQDERFQLVDYSVNELIGPFVRFLVTMEKKE</sequence>
<dbReference type="GO" id="GO:0008168">
    <property type="term" value="F:methyltransferase activity"/>
    <property type="evidence" value="ECO:0007669"/>
    <property type="project" value="UniProtKB-KW"/>
</dbReference>
<protein>
    <recommendedName>
        <fullName evidence="4">Ribosomal RNA large subunit methyltransferase K/L-like methyltransferase domain-containing protein</fullName>
    </recommendedName>
</protein>
<feature type="compositionally biased region" description="Low complexity" evidence="3">
    <location>
        <begin position="501"/>
        <end position="514"/>
    </location>
</feature>
<feature type="domain" description="Ribosomal RNA large subunit methyltransferase K/L-like methyltransferase" evidence="4">
    <location>
        <begin position="343"/>
        <end position="480"/>
    </location>
</feature>
<dbReference type="InterPro" id="IPR000241">
    <property type="entry name" value="RlmKL-like_Mtase"/>
</dbReference>
<dbReference type="GO" id="GO:0003676">
    <property type="term" value="F:nucleic acid binding"/>
    <property type="evidence" value="ECO:0007669"/>
    <property type="project" value="InterPro"/>
</dbReference>
<evidence type="ECO:0000313" key="5">
    <source>
        <dbReference type="EMBL" id="KRW99340.1"/>
    </source>
</evidence>
<feature type="compositionally biased region" description="Basic and acidic residues" evidence="3">
    <location>
        <begin position="230"/>
        <end position="248"/>
    </location>
</feature>
<organism evidence="5 6">
    <name type="scientific">Pseudocohnilembus persalinus</name>
    <name type="common">Ciliate</name>
    <dbReference type="NCBI Taxonomy" id="266149"/>
    <lineage>
        <taxon>Eukaryota</taxon>
        <taxon>Sar</taxon>
        <taxon>Alveolata</taxon>
        <taxon>Ciliophora</taxon>
        <taxon>Intramacronucleata</taxon>
        <taxon>Oligohymenophorea</taxon>
        <taxon>Scuticociliatia</taxon>
        <taxon>Philasterida</taxon>
        <taxon>Pseudocohnilembidae</taxon>
        <taxon>Pseudocohnilembus</taxon>
    </lineage>
</organism>
<dbReference type="PANTHER" id="PTHR13370:SF3">
    <property type="entry name" value="TRNA (GUANINE(10)-N2)-METHYLTRANSFERASE HOMOLOG"/>
    <property type="match status" value="1"/>
</dbReference>
<name>A0A0V0QAS2_PSEPJ</name>
<dbReference type="GO" id="GO:0005737">
    <property type="term" value="C:cytoplasm"/>
    <property type="evidence" value="ECO:0007669"/>
    <property type="project" value="TreeGrafter"/>
</dbReference>
<dbReference type="InterPro" id="IPR002052">
    <property type="entry name" value="DNA_methylase_N6_adenine_CS"/>
</dbReference>
<keyword evidence="6" id="KW-1185">Reference proteome</keyword>
<dbReference type="FunCoup" id="A0A0V0QAS2">
    <property type="interactions" value="259"/>
</dbReference>
<dbReference type="OrthoDB" id="296065at2759"/>
<reference evidence="5 6" key="1">
    <citation type="journal article" date="2015" name="Sci. Rep.">
        <title>Genome of the facultative scuticociliatosis pathogen Pseudocohnilembus persalinus provides insight into its virulence through horizontal gene transfer.</title>
        <authorList>
            <person name="Xiong J."/>
            <person name="Wang G."/>
            <person name="Cheng J."/>
            <person name="Tian M."/>
            <person name="Pan X."/>
            <person name="Warren A."/>
            <person name="Jiang C."/>
            <person name="Yuan D."/>
            <person name="Miao W."/>
        </authorList>
    </citation>
    <scope>NUCLEOTIDE SEQUENCE [LARGE SCALE GENOMIC DNA]</scope>
    <source>
        <strain evidence="5">36N120E</strain>
    </source>
</reference>
<feature type="compositionally biased region" description="Basic and acidic residues" evidence="3">
    <location>
        <begin position="530"/>
        <end position="539"/>
    </location>
</feature>
<keyword evidence="1" id="KW-0489">Methyltransferase</keyword>
<evidence type="ECO:0000256" key="3">
    <source>
        <dbReference type="SAM" id="MobiDB-lite"/>
    </source>
</evidence>
<comment type="caution">
    <text evidence="5">The sequence shown here is derived from an EMBL/GenBank/DDBJ whole genome shotgun (WGS) entry which is preliminary data.</text>
</comment>
<evidence type="ECO:0000256" key="1">
    <source>
        <dbReference type="ARBA" id="ARBA00022603"/>
    </source>
</evidence>
<feature type="region of interest" description="Disordered" evidence="3">
    <location>
        <begin position="228"/>
        <end position="248"/>
    </location>
</feature>
<feature type="region of interest" description="Disordered" evidence="3">
    <location>
        <begin position="496"/>
        <end position="539"/>
    </location>
</feature>
<dbReference type="Pfam" id="PF01170">
    <property type="entry name" value="UPF0020"/>
    <property type="match status" value="1"/>
</dbReference>
<gene>
    <name evidence="5" type="ORF">PPERSA_02452</name>
</gene>
<dbReference type="Gene3D" id="3.40.50.150">
    <property type="entry name" value="Vaccinia Virus protein VP39"/>
    <property type="match status" value="1"/>
</dbReference>
<evidence type="ECO:0000259" key="4">
    <source>
        <dbReference type="Pfam" id="PF01170"/>
    </source>
</evidence>
<dbReference type="Proteomes" id="UP000054937">
    <property type="component" value="Unassembled WGS sequence"/>
</dbReference>
<dbReference type="PROSITE" id="PS00092">
    <property type="entry name" value="N6_MTASE"/>
    <property type="match status" value="1"/>
</dbReference>
<keyword evidence="2" id="KW-0808">Transferase</keyword>